<dbReference type="GO" id="GO:0008270">
    <property type="term" value="F:zinc ion binding"/>
    <property type="evidence" value="ECO:0007669"/>
    <property type="project" value="UniProtKB-KW"/>
</dbReference>
<evidence type="ECO:0000256" key="10">
    <source>
        <dbReference type="SAM" id="MobiDB-lite"/>
    </source>
</evidence>
<dbReference type="Proteomes" id="UP001205998">
    <property type="component" value="Unassembled WGS sequence"/>
</dbReference>
<feature type="compositionally biased region" description="Polar residues" evidence="10">
    <location>
        <begin position="240"/>
        <end position="259"/>
    </location>
</feature>
<dbReference type="InterPro" id="IPR039398">
    <property type="entry name" value="Deltex_fam"/>
</dbReference>
<dbReference type="Gene3D" id="3.30.390.130">
    <property type="match status" value="1"/>
</dbReference>
<dbReference type="EC" id="2.3.2.27" evidence="9"/>
<dbReference type="Gene3D" id="3.30.40.10">
    <property type="entry name" value="Zinc/RING finger domain, C3HC4 (zinc finger)"/>
    <property type="match status" value="1"/>
</dbReference>
<dbReference type="GO" id="GO:0005737">
    <property type="term" value="C:cytoplasm"/>
    <property type="evidence" value="ECO:0007669"/>
    <property type="project" value="UniProtKB-SubCell"/>
</dbReference>
<evidence type="ECO:0000256" key="5">
    <source>
        <dbReference type="ARBA" id="ARBA00022723"/>
    </source>
</evidence>
<dbReference type="InterPro" id="IPR001841">
    <property type="entry name" value="Znf_RING"/>
</dbReference>
<evidence type="ECO:0000256" key="6">
    <source>
        <dbReference type="ARBA" id="ARBA00022771"/>
    </source>
</evidence>
<evidence type="ECO:0000313" key="13">
    <source>
        <dbReference type="Proteomes" id="UP001205998"/>
    </source>
</evidence>
<dbReference type="PANTHER" id="PTHR12622">
    <property type="entry name" value="DELTEX-RELATED"/>
    <property type="match status" value="1"/>
</dbReference>
<dbReference type="SUPFAM" id="SSF57850">
    <property type="entry name" value="RING/U-box"/>
    <property type="match status" value="1"/>
</dbReference>
<feature type="region of interest" description="Disordered" evidence="10">
    <location>
        <begin position="233"/>
        <end position="259"/>
    </location>
</feature>
<evidence type="ECO:0000256" key="4">
    <source>
        <dbReference type="ARBA" id="ARBA00022679"/>
    </source>
</evidence>
<evidence type="ECO:0000256" key="1">
    <source>
        <dbReference type="ARBA" id="ARBA00000900"/>
    </source>
</evidence>
<dbReference type="CDD" id="cd09633">
    <property type="entry name" value="Deltex_C"/>
    <property type="match status" value="1"/>
</dbReference>
<dbReference type="AlphaFoldDB" id="A0AAD5ABL8"/>
<evidence type="ECO:0000256" key="7">
    <source>
        <dbReference type="ARBA" id="ARBA00022833"/>
    </source>
</evidence>
<organism evidence="12 13">
    <name type="scientific">Silurus asotus</name>
    <name type="common">Amur catfish</name>
    <name type="synonym">Parasilurus asotus</name>
    <dbReference type="NCBI Taxonomy" id="30991"/>
    <lineage>
        <taxon>Eukaryota</taxon>
        <taxon>Metazoa</taxon>
        <taxon>Chordata</taxon>
        <taxon>Craniata</taxon>
        <taxon>Vertebrata</taxon>
        <taxon>Euteleostomi</taxon>
        <taxon>Actinopterygii</taxon>
        <taxon>Neopterygii</taxon>
        <taxon>Teleostei</taxon>
        <taxon>Ostariophysi</taxon>
        <taxon>Siluriformes</taxon>
        <taxon>Siluridae</taxon>
        <taxon>Silurus</taxon>
    </lineage>
</organism>
<keyword evidence="4 9" id="KW-0808">Transferase</keyword>
<keyword evidence="5 9" id="KW-0479">Metal-binding</keyword>
<comment type="pathway">
    <text evidence="2 9">Protein modification; protein ubiquitination.</text>
</comment>
<evidence type="ECO:0000259" key="11">
    <source>
        <dbReference type="PROSITE" id="PS50089"/>
    </source>
</evidence>
<dbReference type="SMART" id="SM00184">
    <property type="entry name" value="RING"/>
    <property type="match status" value="1"/>
</dbReference>
<comment type="caution">
    <text evidence="12">The sequence shown here is derived from an EMBL/GenBank/DDBJ whole genome shotgun (WGS) entry which is preliminary data.</text>
</comment>
<dbReference type="Pfam" id="PF13639">
    <property type="entry name" value="zf-RING_2"/>
    <property type="match status" value="1"/>
</dbReference>
<dbReference type="InterPro" id="IPR017907">
    <property type="entry name" value="Znf_RING_CS"/>
</dbReference>
<gene>
    <name evidence="12" type="ORF">C0J50_11442</name>
</gene>
<evidence type="ECO:0000256" key="2">
    <source>
        <dbReference type="ARBA" id="ARBA00004906"/>
    </source>
</evidence>
<name>A0AAD5ABL8_SILAS</name>
<dbReference type="GO" id="GO:0016567">
    <property type="term" value="P:protein ubiquitination"/>
    <property type="evidence" value="ECO:0007669"/>
    <property type="project" value="UniProtKB-UniRule"/>
</dbReference>
<accession>A0AAD5ABL8</accession>
<evidence type="ECO:0000256" key="3">
    <source>
        <dbReference type="ARBA" id="ARBA00009413"/>
    </source>
</evidence>
<comment type="catalytic activity">
    <reaction evidence="1 9">
        <text>S-ubiquitinyl-[E2 ubiquitin-conjugating enzyme]-L-cysteine + [acceptor protein]-L-lysine = [E2 ubiquitin-conjugating enzyme]-L-cysteine + N(6)-ubiquitinyl-[acceptor protein]-L-lysine.</text>
        <dbReference type="EC" id="2.3.2.27"/>
    </reaction>
</comment>
<feature type="domain" description="RING-type" evidence="11">
    <location>
        <begin position="269"/>
        <end position="309"/>
    </location>
</feature>
<comment type="subcellular location">
    <subcellularLocation>
        <location evidence="9">Cytoplasm</location>
    </subcellularLocation>
</comment>
<dbReference type="InterPro" id="IPR039396">
    <property type="entry name" value="Deltex_C"/>
</dbReference>
<dbReference type="GO" id="GO:0061630">
    <property type="term" value="F:ubiquitin protein ligase activity"/>
    <property type="evidence" value="ECO:0007669"/>
    <property type="project" value="UniProtKB-UniRule"/>
</dbReference>
<dbReference type="PROSITE" id="PS00518">
    <property type="entry name" value="ZF_RING_1"/>
    <property type="match status" value="1"/>
</dbReference>
<proteinExistence type="inferred from homology"/>
<keyword evidence="9" id="KW-0963">Cytoplasm</keyword>
<evidence type="ECO:0000256" key="9">
    <source>
        <dbReference type="RuleBase" id="RU367105"/>
    </source>
</evidence>
<evidence type="ECO:0000313" key="12">
    <source>
        <dbReference type="EMBL" id="KAI5613082.1"/>
    </source>
</evidence>
<comment type="similarity">
    <text evidence="3 9">Belongs to the Deltex family.</text>
</comment>
<evidence type="ECO:0000256" key="8">
    <source>
        <dbReference type="PROSITE-ProRule" id="PRU00175"/>
    </source>
</evidence>
<keyword evidence="6 8" id="KW-0863">Zinc-finger</keyword>
<dbReference type="PROSITE" id="PS50089">
    <property type="entry name" value="ZF_RING_2"/>
    <property type="match status" value="1"/>
</dbReference>
<dbReference type="InterPro" id="IPR013083">
    <property type="entry name" value="Znf_RING/FYVE/PHD"/>
</dbReference>
<reference evidence="12" key="1">
    <citation type="submission" date="2018-07" db="EMBL/GenBank/DDBJ databases">
        <title>Comparative genomics of catfishes provides insights into carnivory and benthic adaptation.</title>
        <authorList>
            <person name="Zhang Y."/>
            <person name="Wang D."/>
            <person name="Peng Z."/>
            <person name="Zheng S."/>
            <person name="Shao F."/>
            <person name="Tao W."/>
        </authorList>
    </citation>
    <scope>NUCLEOTIDE SEQUENCE</scope>
    <source>
        <strain evidence="12">Chongqing</strain>
    </source>
</reference>
<dbReference type="EMBL" id="MU563244">
    <property type="protein sequence ID" value="KAI5613082.1"/>
    <property type="molecule type" value="Genomic_DNA"/>
</dbReference>
<dbReference type="Pfam" id="PF18102">
    <property type="entry name" value="DTC"/>
    <property type="match status" value="1"/>
</dbReference>
<keyword evidence="7 9" id="KW-0862">Zinc</keyword>
<dbReference type="InterPro" id="IPR039399">
    <property type="entry name" value="Deltex_C_sf"/>
</dbReference>
<sequence length="429" mass="48599">MRFEVVPHEVLRCMMAESPLPEIFPNVTLLINSETYEKPWTVLDQVGIKTKEDESLLRVSGSYKDIDKVFMQLSSMKMKKAQYRSPISERSNVAEHSMNSARLMSASSAQVEPVEVDTFIMKYIQQKCLEELNKIKRPDVHMEINQKQVTFHSLDTEHGIVHAQMARERFITFYQKIATGLQSRSYNLDANQIQPLLAKFPEFLISTGQGKTDQITLTGKFISLERFEQFLKSPSKRSSTRQTNYTADRSATTSSQALQNKTLDKEETCSICLEQMVKSTMKTLEKCKHSFCKGCLKRAFEIKPVCPTCGAIYGALEGNQPKNGQLKVTYEKYPLPGYENYTTIVIHYIIPNGIQGDEHPNPGQPYKGAARLAYLPDCSEGRKVLKLLTRAFEQRLIFTVGRSSTTGISNVITWNDIHHKTSRTGGPTA</sequence>
<protein>
    <recommendedName>
        <fullName evidence="9">E3 ubiquitin-protein ligase</fullName>
        <ecNumber evidence="9">2.3.2.27</ecNumber>
    </recommendedName>
</protein>
<dbReference type="GO" id="GO:0007219">
    <property type="term" value="P:Notch signaling pathway"/>
    <property type="evidence" value="ECO:0007669"/>
    <property type="project" value="InterPro"/>
</dbReference>
<keyword evidence="13" id="KW-1185">Reference proteome</keyword>